<evidence type="ECO:0000313" key="1">
    <source>
        <dbReference type="EMBL" id="KND87143.1"/>
    </source>
</evidence>
<comment type="caution">
    <text evidence="1">The sequence shown here is derived from an EMBL/GenBank/DDBJ whole genome shotgun (WGS) entry which is preliminary data.</text>
</comment>
<name>A0A0L0MZ24_TOLOC</name>
<proteinExistence type="predicted"/>
<dbReference type="Proteomes" id="UP000036947">
    <property type="component" value="Unassembled WGS sequence"/>
</dbReference>
<dbReference type="AlphaFoldDB" id="A0A0L0MZ24"/>
<dbReference type="EMBL" id="LFRF01000041">
    <property type="protein sequence ID" value="KND87143.1"/>
    <property type="molecule type" value="Genomic_DNA"/>
</dbReference>
<accession>A0A0L0MZ24</accession>
<gene>
    <name evidence="1" type="ORF">TOPH_08230</name>
</gene>
<sequence length="150" mass="16614">MSIVVALPSAGFGYMPAKLNLQTLEALPSISSLKNAITTSSQLHRCFSTYSTSVSTRTHAVVANVLLLGKIDLPDLDNTNIDGFNSTIDKIRHLRDTAPWARVTPKDALAISRFHKKVTELRDLFVTDCANAKQPLLHPLWDSIRYRPTV</sequence>
<keyword evidence="2" id="KW-1185">Reference proteome</keyword>
<organism evidence="1 2">
    <name type="scientific">Tolypocladium ophioglossoides (strain CBS 100239)</name>
    <name type="common">Snaketongue truffleclub</name>
    <name type="synonym">Elaphocordyceps ophioglossoides</name>
    <dbReference type="NCBI Taxonomy" id="1163406"/>
    <lineage>
        <taxon>Eukaryota</taxon>
        <taxon>Fungi</taxon>
        <taxon>Dikarya</taxon>
        <taxon>Ascomycota</taxon>
        <taxon>Pezizomycotina</taxon>
        <taxon>Sordariomycetes</taxon>
        <taxon>Hypocreomycetidae</taxon>
        <taxon>Hypocreales</taxon>
        <taxon>Ophiocordycipitaceae</taxon>
        <taxon>Tolypocladium</taxon>
    </lineage>
</organism>
<protein>
    <submittedName>
        <fullName evidence="1">Uncharacterized protein</fullName>
    </submittedName>
</protein>
<dbReference type="OrthoDB" id="5304511at2759"/>
<reference evidence="1 2" key="1">
    <citation type="journal article" date="2015" name="BMC Genomics">
        <title>The genome of the truffle-parasite Tolypocladium ophioglossoides and the evolution of antifungal peptaibiotics.</title>
        <authorList>
            <person name="Quandt C.A."/>
            <person name="Bushley K.E."/>
            <person name="Spatafora J.W."/>
        </authorList>
    </citation>
    <scope>NUCLEOTIDE SEQUENCE [LARGE SCALE GENOMIC DNA]</scope>
    <source>
        <strain evidence="1 2">CBS 100239</strain>
    </source>
</reference>
<evidence type="ECO:0000313" key="2">
    <source>
        <dbReference type="Proteomes" id="UP000036947"/>
    </source>
</evidence>